<dbReference type="Proteomes" id="UP000216363">
    <property type="component" value="Unassembled WGS sequence"/>
</dbReference>
<reference evidence="1 2" key="1">
    <citation type="submission" date="2017-07" db="EMBL/GenBank/DDBJ databases">
        <title>Draft genome of Ochrobactrum lupini type strain LUP21.</title>
        <authorList>
            <person name="Krzyzanowska D.M."/>
            <person name="Jafra S."/>
        </authorList>
    </citation>
    <scope>NUCLEOTIDE SEQUENCE [LARGE SCALE GENOMIC DNA]</scope>
    <source>
        <strain evidence="1 2">LUP21</strain>
    </source>
</reference>
<accession>A0A256GGW0</accession>
<organism evidence="1 2">
    <name type="scientific">Brucella lupini</name>
    <dbReference type="NCBI Taxonomy" id="255457"/>
    <lineage>
        <taxon>Bacteria</taxon>
        <taxon>Pseudomonadati</taxon>
        <taxon>Pseudomonadota</taxon>
        <taxon>Alphaproteobacteria</taxon>
        <taxon>Hyphomicrobiales</taxon>
        <taxon>Brucellaceae</taxon>
        <taxon>Brucella/Ochrobactrum group</taxon>
        <taxon>Brucella</taxon>
    </lineage>
</organism>
<sequence>MDHIRLDITNGLLPVFRIPSCVNRTLFSKSIQMKYLSVEC</sequence>
<comment type="caution">
    <text evidence="1">The sequence shown here is derived from an EMBL/GenBank/DDBJ whole genome shotgun (WGS) entry which is preliminary data.</text>
</comment>
<proteinExistence type="predicted"/>
<evidence type="ECO:0000313" key="1">
    <source>
        <dbReference type="EMBL" id="OYR26339.1"/>
    </source>
</evidence>
<dbReference type="EMBL" id="NNRN01000055">
    <property type="protein sequence ID" value="OYR26339.1"/>
    <property type="molecule type" value="Genomic_DNA"/>
</dbReference>
<name>A0A256GGW0_9HYPH</name>
<evidence type="ECO:0000313" key="2">
    <source>
        <dbReference type="Proteomes" id="UP000216363"/>
    </source>
</evidence>
<gene>
    <name evidence="1" type="ORF">CES86_3807</name>
</gene>
<dbReference type="AlphaFoldDB" id="A0A256GGW0"/>
<protein>
    <submittedName>
        <fullName evidence="1">Uncharacterized protein</fullName>
    </submittedName>
</protein>